<dbReference type="STRING" id="418985.A0A1V9X455"/>
<protein>
    <recommendedName>
        <fullName evidence="11">Beta-1,4-N-acetylgalactosaminyltransferase</fullName>
        <ecNumber evidence="11">2.4.1.-</ecNumber>
    </recommendedName>
    <alternativeName>
        <fullName evidence="11">Beta-4-GalNAcT</fullName>
    </alternativeName>
</protein>
<sequence length="315" mass="36406">MSSSRGQVKALMVKRMRRAIHDLKMGLAPRQVRQLLAAGLLLSLACTICLVFWLNLGILEHPYTHRLAVVIPFRDRFEELLEFVPHMSRFLTAQGVAHKFFLINQGDRLRFNRGALINIGYLASRAQCDYMVMHDIDLLPLNSKLSYRYPDKDNVIVHLAAPHLHPKYHYSTFVGGILLMRHEVFAQLNGLSNKYWGWGLEDDEFYIRAKEAKIQLERPPHNIGSGVNDTFRHIHDARRRPRDMVRIGAQREESRKRDRITGLHNVVFQLQGVYRMQIAGVPVEVHNVQLHCDLNATPWCEKPRPKKALPSTTTR</sequence>
<dbReference type="UniPathway" id="UPA00378"/>
<dbReference type="Proteomes" id="UP000192247">
    <property type="component" value="Unassembled WGS sequence"/>
</dbReference>
<dbReference type="Gene3D" id="3.90.550.10">
    <property type="entry name" value="Spore Coat Polysaccharide Biosynthesis Protein SpsA, Chain A"/>
    <property type="match status" value="1"/>
</dbReference>
<comment type="pathway">
    <text evidence="2 11">Protein modification; protein glycosylation.</text>
</comment>
<dbReference type="Pfam" id="PF02709">
    <property type="entry name" value="Glyco_transf_7C"/>
    <property type="match status" value="1"/>
</dbReference>
<comment type="cofactor">
    <cofactor evidence="11">
        <name>Mn(2+)</name>
        <dbReference type="ChEBI" id="CHEBI:29035"/>
    </cofactor>
</comment>
<dbReference type="GO" id="GO:0005794">
    <property type="term" value="C:Golgi apparatus"/>
    <property type="evidence" value="ECO:0007669"/>
    <property type="project" value="TreeGrafter"/>
</dbReference>
<evidence type="ECO:0000256" key="1">
    <source>
        <dbReference type="ARBA" id="ARBA00004606"/>
    </source>
</evidence>
<feature type="domain" description="Galactosyltransferase C-terminal" evidence="12">
    <location>
        <begin position="157"/>
        <end position="225"/>
    </location>
</feature>
<evidence type="ECO:0000256" key="5">
    <source>
        <dbReference type="ARBA" id="ARBA00022679"/>
    </source>
</evidence>
<comment type="subcellular location">
    <subcellularLocation>
        <location evidence="1 11">Membrane</location>
        <topology evidence="1 11">Single-pass type II membrane protein</topology>
    </subcellularLocation>
</comment>
<keyword evidence="10 11" id="KW-0325">Glycoprotein</keyword>
<dbReference type="InterPro" id="IPR029044">
    <property type="entry name" value="Nucleotide-diphossugar_trans"/>
</dbReference>
<dbReference type="Pfam" id="PF13733">
    <property type="entry name" value="Glyco_transf_7N"/>
    <property type="match status" value="1"/>
</dbReference>
<organism evidence="14 15">
    <name type="scientific">Tropilaelaps mercedesae</name>
    <dbReference type="NCBI Taxonomy" id="418985"/>
    <lineage>
        <taxon>Eukaryota</taxon>
        <taxon>Metazoa</taxon>
        <taxon>Ecdysozoa</taxon>
        <taxon>Arthropoda</taxon>
        <taxon>Chelicerata</taxon>
        <taxon>Arachnida</taxon>
        <taxon>Acari</taxon>
        <taxon>Parasitiformes</taxon>
        <taxon>Mesostigmata</taxon>
        <taxon>Gamasina</taxon>
        <taxon>Dermanyssoidea</taxon>
        <taxon>Laelapidae</taxon>
        <taxon>Tropilaelaps</taxon>
    </lineage>
</organism>
<accession>A0A1V9X455</accession>
<dbReference type="SUPFAM" id="SSF53448">
    <property type="entry name" value="Nucleotide-diphospho-sugar transferases"/>
    <property type="match status" value="1"/>
</dbReference>
<name>A0A1V9X455_9ACAR</name>
<evidence type="ECO:0000256" key="4">
    <source>
        <dbReference type="ARBA" id="ARBA00022676"/>
    </source>
</evidence>
<evidence type="ECO:0000259" key="13">
    <source>
        <dbReference type="Pfam" id="PF13733"/>
    </source>
</evidence>
<dbReference type="FunCoup" id="A0A1V9X455">
    <property type="interactions" value="1063"/>
</dbReference>
<evidence type="ECO:0000256" key="9">
    <source>
        <dbReference type="ARBA" id="ARBA00023136"/>
    </source>
</evidence>
<keyword evidence="15" id="KW-1185">Reference proteome</keyword>
<dbReference type="InterPro" id="IPR027995">
    <property type="entry name" value="Galactosyl_T_N"/>
</dbReference>
<feature type="domain" description="Galactosyltransferase N-terminal" evidence="13">
    <location>
        <begin position="64"/>
        <end position="148"/>
    </location>
</feature>
<dbReference type="GO" id="GO:0046872">
    <property type="term" value="F:metal ion binding"/>
    <property type="evidence" value="ECO:0007669"/>
    <property type="project" value="UniProtKB-UniRule"/>
</dbReference>
<comment type="similarity">
    <text evidence="3 11">Belongs to the glycosyltransferase 7 family.</text>
</comment>
<keyword evidence="7 11" id="KW-0735">Signal-anchor</keyword>
<evidence type="ECO:0000256" key="11">
    <source>
        <dbReference type="RuleBase" id="RU368121"/>
    </source>
</evidence>
<dbReference type="GO" id="GO:0016020">
    <property type="term" value="C:membrane"/>
    <property type="evidence" value="ECO:0007669"/>
    <property type="project" value="UniProtKB-SubCell"/>
</dbReference>
<keyword evidence="8" id="KW-1133">Transmembrane helix</keyword>
<evidence type="ECO:0000256" key="8">
    <source>
        <dbReference type="ARBA" id="ARBA00022989"/>
    </source>
</evidence>
<proteinExistence type="inferred from homology"/>
<evidence type="ECO:0000256" key="3">
    <source>
        <dbReference type="ARBA" id="ARBA00005735"/>
    </source>
</evidence>
<evidence type="ECO:0000256" key="7">
    <source>
        <dbReference type="ARBA" id="ARBA00022968"/>
    </source>
</evidence>
<evidence type="ECO:0000256" key="10">
    <source>
        <dbReference type="ARBA" id="ARBA00023180"/>
    </source>
</evidence>
<gene>
    <name evidence="14" type="ORF">BIW11_13065</name>
</gene>
<dbReference type="PRINTS" id="PR02050">
    <property type="entry name" value="B14GALTRFASE"/>
</dbReference>
<dbReference type="PANTHER" id="PTHR19300">
    <property type="entry name" value="BETA-1,4-GALACTOSYLTRANSFERASE"/>
    <property type="match status" value="1"/>
</dbReference>
<keyword evidence="9" id="KW-0472">Membrane</keyword>
<dbReference type="InterPro" id="IPR027791">
    <property type="entry name" value="Galactosyl_T_C"/>
</dbReference>
<dbReference type="PANTHER" id="PTHR19300:SF30">
    <property type="entry name" value="BETA-1,4-GALACTOSYLTRANSFERASE 7"/>
    <property type="match status" value="1"/>
</dbReference>
<comment type="caution">
    <text evidence="14">The sequence shown here is derived from an EMBL/GenBank/DDBJ whole genome shotgun (WGS) entry which is preliminary data.</text>
</comment>
<dbReference type="GO" id="GO:0046525">
    <property type="term" value="F:xylosylprotein 4-beta-galactosyltransferase activity"/>
    <property type="evidence" value="ECO:0007669"/>
    <property type="project" value="TreeGrafter"/>
</dbReference>
<dbReference type="AlphaFoldDB" id="A0A1V9X455"/>
<evidence type="ECO:0000313" key="15">
    <source>
        <dbReference type="Proteomes" id="UP000192247"/>
    </source>
</evidence>
<dbReference type="OrthoDB" id="6020664at2759"/>
<evidence type="ECO:0000259" key="12">
    <source>
        <dbReference type="Pfam" id="PF02709"/>
    </source>
</evidence>
<keyword evidence="6" id="KW-0812">Transmembrane</keyword>
<evidence type="ECO:0000256" key="6">
    <source>
        <dbReference type="ARBA" id="ARBA00022692"/>
    </source>
</evidence>
<dbReference type="GO" id="GO:0005975">
    <property type="term" value="P:carbohydrate metabolic process"/>
    <property type="evidence" value="ECO:0007669"/>
    <property type="project" value="InterPro"/>
</dbReference>
<dbReference type="GO" id="GO:0030166">
    <property type="term" value="P:proteoglycan biosynthetic process"/>
    <property type="evidence" value="ECO:0007669"/>
    <property type="project" value="TreeGrafter"/>
</dbReference>
<dbReference type="InterPro" id="IPR003859">
    <property type="entry name" value="Galactosyl_T"/>
</dbReference>
<dbReference type="EMBL" id="MNPL01025673">
    <property type="protein sequence ID" value="OQR68188.1"/>
    <property type="molecule type" value="Genomic_DNA"/>
</dbReference>
<comment type="function">
    <text evidence="11">Catalyzes the transfer of galactose onto proteins or lipids.</text>
</comment>
<reference evidence="14 15" key="1">
    <citation type="journal article" date="2017" name="Gigascience">
        <title>Draft genome of the honey bee ectoparasitic mite, Tropilaelaps mercedesae, is shaped by the parasitic life history.</title>
        <authorList>
            <person name="Dong X."/>
            <person name="Armstrong S.D."/>
            <person name="Xia D."/>
            <person name="Makepeace B.L."/>
            <person name="Darby A.C."/>
            <person name="Kadowaki T."/>
        </authorList>
    </citation>
    <scope>NUCLEOTIDE SEQUENCE [LARGE SCALE GENOMIC DNA]</scope>
    <source>
        <strain evidence="14">Wuxi-XJTLU</strain>
    </source>
</reference>
<dbReference type="InParanoid" id="A0A1V9X455"/>
<dbReference type="EC" id="2.4.1.-" evidence="11"/>
<keyword evidence="5 11" id="KW-0808">Transferase</keyword>
<keyword evidence="11" id="KW-0479">Metal-binding</keyword>
<evidence type="ECO:0000256" key="2">
    <source>
        <dbReference type="ARBA" id="ARBA00004922"/>
    </source>
</evidence>
<keyword evidence="11" id="KW-0464">Manganese</keyword>
<keyword evidence="4 11" id="KW-0328">Glycosyltransferase</keyword>
<evidence type="ECO:0000313" key="14">
    <source>
        <dbReference type="EMBL" id="OQR68188.1"/>
    </source>
</evidence>